<protein>
    <submittedName>
        <fullName evidence="2">Uncharacterized protein</fullName>
    </submittedName>
</protein>
<name>A0A5S3PFT8_9RHOB</name>
<dbReference type="Proteomes" id="UP000309550">
    <property type="component" value="Unassembled WGS sequence"/>
</dbReference>
<accession>A0A5S3PFT8</accession>
<feature type="transmembrane region" description="Helical" evidence="1">
    <location>
        <begin position="15"/>
        <end position="34"/>
    </location>
</feature>
<sequence length="71" mass="7600">MSKFGPGKPELKFRLYVSAAGLALMLAAMLYRGIPQGPALFEVIGVAGAFFGGTFLWTLRKLIKGDHSDGL</sequence>
<evidence type="ECO:0000256" key="1">
    <source>
        <dbReference type="SAM" id="Phobius"/>
    </source>
</evidence>
<reference evidence="2 3" key="1">
    <citation type="submission" date="2019-05" db="EMBL/GenBank/DDBJ databases">
        <title>Sulfitobacter sabulilitoris sp. nov., isolated from a marine sand.</title>
        <authorList>
            <person name="Yoon J.-H."/>
        </authorList>
    </citation>
    <scope>NUCLEOTIDE SEQUENCE [LARGE SCALE GENOMIC DNA]</scope>
    <source>
        <strain evidence="2 3">HSMS-29</strain>
    </source>
</reference>
<proteinExistence type="predicted"/>
<dbReference type="RefSeq" id="WP_138662474.1">
    <property type="nucleotide sequence ID" value="NZ_VANS01000002.1"/>
</dbReference>
<dbReference type="OrthoDB" id="7689749at2"/>
<keyword evidence="1" id="KW-0472">Membrane</keyword>
<evidence type="ECO:0000313" key="2">
    <source>
        <dbReference type="EMBL" id="TMM52932.1"/>
    </source>
</evidence>
<comment type="caution">
    <text evidence="2">The sequence shown here is derived from an EMBL/GenBank/DDBJ whole genome shotgun (WGS) entry which is preliminary data.</text>
</comment>
<keyword evidence="3" id="KW-1185">Reference proteome</keyword>
<feature type="transmembrane region" description="Helical" evidence="1">
    <location>
        <begin position="40"/>
        <end position="59"/>
    </location>
</feature>
<keyword evidence="1" id="KW-0812">Transmembrane</keyword>
<organism evidence="2 3">
    <name type="scientific">Sulfitobacter sabulilitoris</name>
    <dbReference type="NCBI Taxonomy" id="2562655"/>
    <lineage>
        <taxon>Bacteria</taxon>
        <taxon>Pseudomonadati</taxon>
        <taxon>Pseudomonadota</taxon>
        <taxon>Alphaproteobacteria</taxon>
        <taxon>Rhodobacterales</taxon>
        <taxon>Roseobacteraceae</taxon>
        <taxon>Sulfitobacter</taxon>
    </lineage>
</organism>
<evidence type="ECO:0000313" key="3">
    <source>
        <dbReference type="Proteomes" id="UP000309550"/>
    </source>
</evidence>
<dbReference type="EMBL" id="VANS01000002">
    <property type="protein sequence ID" value="TMM52932.1"/>
    <property type="molecule type" value="Genomic_DNA"/>
</dbReference>
<dbReference type="AlphaFoldDB" id="A0A5S3PFT8"/>
<keyword evidence="1" id="KW-1133">Transmembrane helix</keyword>
<gene>
    <name evidence="2" type="ORF">FDT80_11840</name>
</gene>